<dbReference type="AlphaFoldDB" id="A0A345NLV8"/>
<dbReference type="InterPro" id="IPR018392">
    <property type="entry name" value="LysM"/>
</dbReference>
<dbReference type="InterPro" id="IPR052196">
    <property type="entry name" value="Bact_Kbp"/>
</dbReference>
<feature type="transmembrane region" description="Helical" evidence="2">
    <location>
        <begin position="106"/>
        <end position="123"/>
    </location>
</feature>
<dbReference type="InterPro" id="IPR036779">
    <property type="entry name" value="LysM_dom_sf"/>
</dbReference>
<feature type="transmembrane region" description="Helical" evidence="2">
    <location>
        <begin position="7"/>
        <end position="30"/>
    </location>
</feature>
<dbReference type="SMART" id="SM00257">
    <property type="entry name" value="LysM"/>
    <property type="match status" value="2"/>
</dbReference>
<feature type="compositionally biased region" description="Basic and acidic residues" evidence="1">
    <location>
        <begin position="372"/>
        <end position="410"/>
    </location>
</feature>
<dbReference type="PANTHER" id="PTHR34700">
    <property type="entry name" value="POTASSIUM BINDING PROTEIN KBP"/>
    <property type="match status" value="1"/>
</dbReference>
<dbReference type="PANTHER" id="PTHR34700:SF4">
    <property type="entry name" value="PHAGE-LIKE ELEMENT PBSX PROTEIN XKDP"/>
    <property type="match status" value="1"/>
</dbReference>
<dbReference type="Gene3D" id="3.10.350.10">
    <property type="entry name" value="LysM domain"/>
    <property type="match status" value="2"/>
</dbReference>
<keyword evidence="2" id="KW-1133">Transmembrane helix</keyword>
<dbReference type="CDD" id="cd00118">
    <property type="entry name" value="LysM"/>
    <property type="match status" value="2"/>
</dbReference>
<name>A0A345NLV8_9MICO</name>
<evidence type="ECO:0000313" key="4">
    <source>
        <dbReference type="EMBL" id="AXH96016.1"/>
    </source>
</evidence>
<organism evidence="4 5">
    <name type="scientific">Ornithinimicrobium avium</name>
    <dbReference type="NCBI Taxonomy" id="2283195"/>
    <lineage>
        <taxon>Bacteria</taxon>
        <taxon>Bacillati</taxon>
        <taxon>Actinomycetota</taxon>
        <taxon>Actinomycetes</taxon>
        <taxon>Micrococcales</taxon>
        <taxon>Ornithinimicrobiaceae</taxon>
        <taxon>Ornithinimicrobium</taxon>
    </lineage>
</organism>
<proteinExistence type="predicted"/>
<keyword evidence="5" id="KW-1185">Reference proteome</keyword>
<keyword evidence="2" id="KW-0812">Transmembrane</keyword>
<keyword evidence="2" id="KW-0472">Membrane</keyword>
<feature type="transmembrane region" description="Helical" evidence="2">
    <location>
        <begin position="64"/>
        <end position="85"/>
    </location>
</feature>
<feature type="region of interest" description="Disordered" evidence="1">
    <location>
        <begin position="359"/>
        <end position="413"/>
    </location>
</feature>
<feature type="compositionally biased region" description="Low complexity" evidence="1">
    <location>
        <begin position="313"/>
        <end position="326"/>
    </location>
</feature>
<evidence type="ECO:0000313" key="5">
    <source>
        <dbReference type="Proteomes" id="UP000253790"/>
    </source>
</evidence>
<sequence>MKVRQRLIGLGALVVLAGILVGLPALLLALGGNPLPETLPSLDQVRDALLTPDDGTLALTGAKLLGWVVWAALSLSIVVEAVSALRGVRAPRLPALSLPQSGMRPLVLAALALFIAAPGGVVPEASAAPAPVTAPAVASVPVTAGADTGPAPVTTTAAATTEQEPTRAYVVRPGDTLWSIAAQHLGSGHDYHRIVDLNPERLAGGADWVTPGMVLQLPAPGAGAGTGEQAAQEQDVVVQTGDTLSGLAAEHLGQATRWPEIYEASTGTVQPDGRRLSDPDLIYPGWRLDLPEAAGGQERPAPTTAGARTAVDAGTAPATQPDTPDAAEPEQQVEASPAGGAAARSGITLGAAAGATSIDDSAVDAGPDTDGDLGRGVDGDAAGDGRDVGGDGRDVGGDGRDVGGDGRDAGGDLEDDAPSAWLLEGIVGSGALLGGALFLALTLRRRSRFRTRRPGRALAPPDPLLAPVEKTIQTRGRSAAHTLEQLDQALRRLGGACATTGAPVPAVAAVQLAGDGLWLHLWRPADLSAPWQDTGDGQHWFLPAGTAVEQIGPLEQDAPAPFPLLVCVGAGDDGSAWLLNLEDLEVALTGQAEYVDDLARYLAAEVAVNPWSAGVRLDCVGIASEVAAMNPARVSVADDGALEDLVAEVVGVIDRVGTRDVPTARVRQDGEDTWPARMVLLSTDGAAPAATDQLRHLLAQHAGSTGACLVVRSGTPTDTAMHIEATADGRVRIPAAGLDLVGVGLTADEAAGCAALLAQSHAEPDVPMPAATPDSDEYQEDRRGWSDQAGAIRPEHSTGREAAVDHQDLATLLPEGDEVYEQEAATTAQDLSTLAPRVEPDVARQVLQADPTLDADLAAWWDPAVRVPRLTLLGPVKAKAWGKPLAERKGYMTELLAYLAVHPHGVTTAQTAEAFGITEARTRDYIGRCRDWLGTDPVTGQLHIPHAQEAPATRARGVNVYQVLGLLVDVDLFRRLRTRAVARGGTEGIEDLKAALRLVQGRPFDQLRRGGWGWLFEGDRLDHHMTCAVVDVAHIVATHDLQTGDLAGARAAAEIALLAAPEEEIPTLDLVAVTAREGNTAEAVRLLQTDVCNRTDDPDLPPGDLPERTQRILDRHGWLEDRKEAV</sequence>
<evidence type="ECO:0000259" key="3">
    <source>
        <dbReference type="PROSITE" id="PS51782"/>
    </source>
</evidence>
<dbReference type="OrthoDB" id="8444614at2"/>
<gene>
    <name evidence="4" type="ORF">DV701_07640</name>
</gene>
<dbReference type="KEGG" id="orn:DV701_07640"/>
<evidence type="ECO:0000256" key="1">
    <source>
        <dbReference type="SAM" id="MobiDB-lite"/>
    </source>
</evidence>
<dbReference type="Pfam" id="PF01476">
    <property type="entry name" value="LysM"/>
    <property type="match status" value="2"/>
</dbReference>
<dbReference type="EMBL" id="CP031229">
    <property type="protein sequence ID" value="AXH96016.1"/>
    <property type="molecule type" value="Genomic_DNA"/>
</dbReference>
<protein>
    <submittedName>
        <fullName evidence="4">LysM peptidoglycan-binding domain-containing protein</fullName>
    </submittedName>
</protein>
<dbReference type="SUPFAM" id="SSF54106">
    <property type="entry name" value="LysM domain"/>
    <property type="match status" value="1"/>
</dbReference>
<feature type="domain" description="LysM" evidence="3">
    <location>
        <begin position="167"/>
        <end position="217"/>
    </location>
</feature>
<dbReference type="Proteomes" id="UP000253790">
    <property type="component" value="Chromosome"/>
</dbReference>
<accession>A0A345NLV8</accession>
<dbReference type="RefSeq" id="WP_114927781.1">
    <property type="nucleotide sequence ID" value="NZ_CP031229.1"/>
</dbReference>
<dbReference type="PROSITE" id="PS51782">
    <property type="entry name" value="LYSM"/>
    <property type="match status" value="1"/>
</dbReference>
<reference evidence="4 5" key="1">
    <citation type="submission" date="2018-07" db="EMBL/GenBank/DDBJ databases">
        <title>Complete genome sequencing of Ornithinimicrobium sp. AMA3305.</title>
        <authorList>
            <person name="Bae J.-W."/>
        </authorList>
    </citation>
    <scope>NUCLEOTIDE SEQUENCE [LARGE SCALE GENOMIC DNA]</scope>
    <source>
        <strain evidence="4 5">AMA3305</strain>
    </source>
</reference>
<evidence type="ECO:0000256" key="2">
    <source>
        <dbReference type="SAM" id="Phobius"/>
    </source>
</evidence>
<feature type="region of interest" description="Disordered" evidence="1">
    <location>
        <begin position="313"/>
        <end position="342"/>
    </location>
</feature>